<protein>
    <submittedName>
        <fullName evidence="2">Uncharacterized protein</fullName>
    </submittedName>
</protein>
<organism evidence="2 3">
    <name type="scientific">Pseudomonas migulae</name>
    <dbReference type="NCBI Taxonomy" id="78543"/>
    <lineage>
        <taxon>Bacteria</taxon>
        <taxon>Pseudomonadati</taxon>
        <taxon>Pseudomonadota</taxon>
        <taxon>Gammaproteobacteria</taxon>
        <taxon>Pseudomonadales</taxon>
        <taxon>Pseudomonadaceae</taxon>
        <taxon>Pseudomonas</taxon>
    </lineage>
</organism>
<feature type="region of interest" description="Disordered" evidence="1">
    <location>
        <begin position="39"/>
        <end position="58"/>
    </location>
</feature>
<evidence type="ECO:0000313" key="2">
    <source>
        <dbReference type="EMBL" id="WGK88051.1"/>
    </source>
</evidence>
<dbReference type="Proteomes" id="UP001243713">
    <property type="component" value="Chromosome"/>
</dbReference>
<proteinExistence type="predicted"/>
<evidence type="ECO:0000256" key="1">
    <source>
        <dbReference type="SAM" id="MobiDB-lite"/>
    </source>
</evidence>
<name>A0ABY8MNC8_9PSED</name>
<dbReference type="RefSeq" id="WP_280161317.1">
    <property type="nucleotide sequence ID" value="NZ_CP093428.1"/>
</dbReference>
<reference evidence="2 3" key="1">
    <citation type="submission" date="2022-03" db="EMBL/GenBank/DDBJ databases">
        <title>Plant growth promoting endophytes with ACC deaminase activity.</title>
        <authorList>
            <person name="Charles T."/>
            <person name="Van Dyk A."/>
            <person name="Cheng J."/>
            <person name="Heil J."/>
        </authorList>
    </citation>
    <scope>NUCLEOTIDE SEQUENCE [LARGE SCALE GENOMIC DNA]</scope>
    <source>
        <strain evidence="2 3">8R6</strain>
    </source>
</reference>
<accession>A0ABY8MNC8</accession>
<gene>
    <name evidence="2" type="ORF">MOQ58_16015</name>
</gene>
<evidence type="ECO:0000313" key="3">
    <source>
        <dbReference type="Proteomes" id="UP001243713"/>
    </source>
</evidence>
<dbReference type="EMBL" id="CP093428">
    <property type="protein sequence ID" value="WGK88051.1"/>
    <property type="molecule type" value="Genomic_DNA"/>
</dbReference>
<keyword evidence="3" id="KW-1185">Reference proteome</keyword>
<sequence length="58" mass="6364">MHTTATLHVHPAAAEPFRIFEIRRLARECGCTFVTVKPKPKARTTPAPFDPNDGGYAA</sequence>